<feature type="transmembrane region" description="Helical" evidence="1">
    <location>
        <begin position="65"/>
        <end position="84"/>
    </location>
</feature>
<organism evidence="2 3">
    <name type="scientific">Halosimplex aquaticum</name>
    <dbReference type="NCBI Taxonomy" id="3026162"/>
    <lineage>
        <taxon>Archaea</taxon>
        <taxon>Methanobacteriati</taxon>
        <taxon>Methanobacteriota</taxon>
        <taxon>Stenosarchaea group</taxon>
        <taxon>Halobacteria</taxon>
        <taxon>Halobacteriales</taxon>
        <taxon>Haloarculaceae</taxon>
        <taxon>Halosimplex</taxon>
    </lineage>
</organism>
<dbReference type="Proteomes" id="UP001596432">
    <property type="component" value="Unassembled WGS sequence"/>
</dbReference>
<name>A0ABD5Y795_9EURY</name>
<dbReference type="GeneID" id="78821867"/>
<protein>
    <submittedName>
        <fullName evidence="2">Uncharacterized protein</fullName>
    </submittedName>
</protein>
<dbReference type="Pfam" id="PF24363">
    <property type="entry name" value="DUF7519"/>
    <property type="match status" value="1"/>
</dbReference>
<feature type="transmembrane region" description="Helical" evidence="1">
    <location>
        <begin position="156"/>
        <end position="173"/>
    </location>
</feature>
<sequence>MSVEQEDFSTVTVDHSPTRVSSIAAVVAAVIAGVTSAPFALYAVPLGFGGIAVLASGLFMGSSRLRVTMGAAGLFLSVLIAGLFGTGPEILLVSAAATILAWNFGQNAISLGEQIGASSRTRRNEIIHASAATIVAMVATGVGYGVYVVGSGGRPMAALGMLSLALVFLIWAIRT</sequence>
<keyword evidence="1" id="KW-0812">Transmembrane</keyword>
<keyword evidence="1" id="KW-1133">Transmembrane helix</keyword>
<evidence type="ECO:0000313" key="2">
    <source>
        <dbReference type="EMBL" id="MFC7141551.1"/>
    </source>
</evidence>
<evidence type="ECO:0000313" key="3">
    <source>
        <dbReference type="Proteomes" id="UP001596432"/>
    </source>
</evidence>
<gene>
    <name evidence="2" type="ORF">ACFQMA_17145</name>
</gene>
<dbReference type="InterPro" id="IPR055941">
    <property type="entry name" value="DUF7519"/>
</dbReference>
<proteinExistence type="predicted"/>
<comment type="caution">
    <text evidence="2">The sequence shown here is derived from an EMBL/GenBank/DDBJ whole genome shotgun (WGS) entry which is preliminary data.</text>
</comment>
<feature type="transmembrane region" description="Helical" evidence="1">
    <location>
        <begin position="20"/>
        <end position="44"/>
    </location>
</feature>
<accession>A0ABD5Y795</accession>
<dbReference type="AlphaFoldDB" id="A0ABD5Y795"/>
<keyword evidence="1" id="KW-0472">Membrane</keyword>
<reference evidence="2 3" key="1">
    <citation type="journal article" date="2019" name="Int. J. Syst. Evol. Microbiol.">
        <title>The Global Catalogue of Microorganisms (GCM) 10K type strain sequencing project: providing services to taxonomists for standard genome sequencing and annotation.</title>
        <authorList>
            <consortium name="The Broad Institute Genomics Platform"/>
            <consortium name="The Broad Institute Genome Sequencing Center for Infectious Disease"/>
            <person name="Wu L."/>
            <person name="Ma J."/>
        </authorList>
    </citation>
    <scope>NUCLEOTIDE SEQUENCE [LARGE SCALE GENOMIC DNA]</scope>
    <source>
        <strain evidence="2 3">XZYJT29</strain>
    </source>
</reference>
<keyword evidence="3" id="KW-1185">Reference proteome</keyword>
<dbReference type="EMBL" id="JBHTAS010000001">
    <property type="protein sequence ID" value="MFC7141551.1"/>
    <property type="molecule type" value="Genomic_DNA"/>
</dbReference>
<dbReference type="RefSeq" id="WP_274322632.1">
    <property type="nucleotide sequence ID" value="NZ_CP118158.1"/>
</dbReference>
<evidence type="ECO:0000256" key="1">
    <source>
        <dbReference type="SAM" id="Phobius"/>
    </source>
</evidence>
<feature type="transmembrane region" description="Helical" evidence="1">
    <location>
        <begin position="126"/>
        <end position="150"/>
    </location>
</feature>